<comment type="caution">
    <text evidence="2">The sequence shown here is derived from an EMBL/GenBank/DDBJ whole genome shotgun (WGS) entry which is preliminary data.</text>
</comment>
<feature type="transmembrane region" description="Helical" evidence="1">
    <location>
        <begin position="153"/>
        <end position="172"/>
    </location>
</feature>
<evidence type="ECO:0000313" key="2">
    <source>
        <dbReference type="EMBL" id="HAF2594792.1"/>
    </source>
</evidence>
<gene>
    <name evidence="2" type="ORF">G8N62_003953</name>
    <name evidence="3" type="ORF">G9E89_004395</name>
</gene>
<keyword evidence="1" id="KW-0812">Transmembrane</keyword>
<dbReference type="EMBL" id="DAAVTD010000018">
    <property type="protein sequence ID" value="HAF5773094.1"/>
    <property type="molecule type" value="Genomic_DNA"/>
</dbReference>
<reference evidence="2" key="2">
    <citation type="submission" date="2020-02" db="EMBL/GenBank/DDBJ databases">
        <authorList>
            <consortium name="NCBI Pathogen Detection Project"/>
        </authorList>
    </citation>
    <scope>NUCLEOTIDE SEQUENCE</scope>
    <source>
        <strain evidence="3">MA.110 VAN-23</strain>
        <strain evidence="2">MA.AU149 SUB-73</strain>
    </source>
</reference>
<organism evidence="2">
    <name type="scientific">Salmonella enterica</name>
    <name type="common">Salmonella choleraesuis</name>
    <dbReference type="NCBI Taxonomy" id="28901"/>
    <lineage>
        <taxon>Bacteria</taxon>
        <taxon>Pseudomonadati</taxon>
        <taxon>Pseudomonadota</taxon>
        <taxon>Gammaproteobacteria</taxon>
        <taxon>Enterobacterales</taxon>
        <taxon>Enterobacteriaceae</taxon>
        <taxon>Salmonella</taxon>
    </lineage>
</organism>
<dbReference type="AlphaFoldDB" id="A0A744JVY7"/>
<accession>A0A744JVY7</accession>
<dbReference type="EMBL" id="DAAURV010000019">
    <property type="protein sequence ID" value="HAF2594792.1"/>
    <property type="molecule type" value="Genomic_DNA"/>
</dbReference>
<evidence type="ECO:0000256" key="1">
    <source>
        <dbReference type="SAM" id="Phobius"/>
    </source>
</evidence>
<evidence type="ECO:0000313" key="3">
    <source>
        <dbReference type="EMBL" id="HAF5773094.1"/>
    </source>
</evidence>
<feature type="transmembrane region" description="Helical" evidence="1">
    <location>
        <begin position="122"/>
        <end position="141"/>
    </location>
</feature>
<reference evidence="2" key="1">
    <citation type="journal article" date="2018" name="Genome Biol.">
        <title>SKESA: strategic k-mer extension for scrupulous assemblies.</title>
        <authorList>
            <person name="Souvorov A."/>
            <person name="Agarwala R."/>
            <person name="Lipman D.J."/>
        </authorList>
    </citation>
    <scope>NUCLEOTIDE SEQUENCE</scope>
    <source>
        <strain evidence="3">MA.110 VAN-23</strain>
        <strain evidence="2">MA.AU149 SUB-73</strain>
    </source>
</reference>
<protein>
    <submittedName>
        <fullName evidence="2">Conjugal transfer protein TraS</fullName>
    </submittedName>
</protein>
<keyword evidence="1" id="KW-0472">Membrane</keyword>
<name>A0A744JVY7_SALER</name>
<feature type="transmembrane region" description="Helical" evidence="1">
    <location>
        <begin position="70"/>
        <end position="91"/>
    </location>
</feature>
<dbReference type="RefSeq" id="WP_259468604.1">
    <property type="nucleotide sequence ID" value="NZ_CAIZAS010000169.1"/>
</dbReference>
<feature type="transmembrane region" description="Helical" evidence="1">
    <location>
        <begin position="35"/>
        <end position="58"/>
    </location>
</feature>
<sequence>MMRLTADDLKKDVDMLLDDLKRNYEIPSVLNSVRFLSKVIAIALVVQFFLSALDFFIWGGEYKGGFREAIIVYCIGFLGVFLLPSLVLLIVCHNPVMMISCLSDETKKKSVLLSLAKVKFKYVLYFAILINLFVGVCFTLNESAMIAFMGGSWFVTVIVSTIIYNMMMAPYFTPAVVSGLSKVKELLSASTK</sequence>
<keyword evidence="1" id="KW-1133">Transmembrane helix</keyword>
<proteinExistence type="predicted"/>